<sequence length="266" mass="30285">MPYTVYEALSLPRLETLEIYNTLVEGTGAFPSSFAESASQLEEASPFLRVLSIIHNHNLWVSVESVIARFKSQLRNLQTLSYRPSAGDLNSLREILQVCRFSLQSLTLKLFHTPETPFLDSSVSFPCLTHLTLDLSVLHYKRELVNLLGKLHIPVIESIWLYISTAYSYPLHWNPQSWIEVDRCFSALPGNEPTLKGVTIVLGSDEAGHLDREQKLAMISDKIWICFPFSMESGILHVWDRELDDEQWPLAGAQAYQRCIVSFPDM</sequence>
<organism evidence="1 2">
    <name type="scientific">Collybiopsis luxurians FD-317 M1</name>
    <dbReference type="NCBI Taxonomy" id="944289"/>
    <lineage>
        <taxon>Eukaryota</taxon>
        <taxon>Fungi</taxon>
        <taxon>Dikarya</taxon>
        <taxon>Basidiomycota</taxon>
        <taxon>Agaricomycotina</taxon>
        <taxon>Agaricomycetes</taxon>
        <taxon>Agaricomycetidae</taxon>
        <taxon>Agaricales</taxon>
        <taxon>Marasmiineae</taxon>
        <taxon>Omphalotaceae</taxon>
        <taxon>Collybiopsis</taxon>
        <taxon>Collybiopsis luxurians</taxon>
    </lineage>
</organism>
<dbReference type="HOGENOM" id="CLU_1046040_0_0_1"/>
<protein>
    <submittedName>
        <fullName evidence="1">Uncharacterized protein</fullName>
    </submittedName>
</protein>
<dbReference type="AlphaFoldDB" id="A0A0D0B6N2"/>
<accession>A0A0D0B6N2</accession>
<dbReference type="SUPFAM" id="SSF52047">
    <property type="entry name" value="RNI-like"/>
    <property type="match status" value="1"/>
</dbReference>
<reference evidence="1 2" key="1">
    <citation type="submission" date="2014-04" db="EMBL/GenBank/DDBJ databases">
        <title>Evolutionary Origins and Diversification of the Mycorrhizal Mutualists.</title>
        <authorList>
            <consortium name="DOE Joint Genome Institute"/>
            <consortium name="Mycorrhizal Genomics Consortium"/>
            <person name="Kohler A."/>
            <person name="Kuo A."/>
            <person name="Nagy L.G."/>
            <person name="Floudas D."/>
            <person name="Copeland A."/>
            <person name="Barry K.W."/>
            <person name="Cichocki N."/>
            <person name="Veneault-Fourrey C."/>
            <person name="LaButti K."/>
            <person name="Lindquist E.A."/>
            <person name="Lipzen A."/>
            <person name="Lundell T."/>
            <person name="Morin E."/>
            <person name="Murat C."/>
            <person name="Riley R."/>
            <person name="Ohm R."/>
            <person name="Sun H."/>
            <person name="Tunlid A."/>
            <person name="Henrissat B."/>
            <person name="Grigoriev I.V."/>
            <person name="Hibbett D.S."/>
            <person name="Martin F."/>
        </authorList>
    </citation>
    <scope>NUCLEOTIDE SEQUENCE [LARGE SCALE GENOMIC DNA]</scope>
    <source>
        <strain evidence="1 2">FD-317 M1</strain>
    </source>
</reference>
<keyword evidence="2" id="KW-1185">Reference proteome</keyword>
<dbReference type="InterPro" id="IPR032675">
    <property type="entry name" value="LRR_dom_sf"/>
</dbReference>
<dbReference type="EMBL" id="KN834781">
    <property type="protein sequence ID" value="KIK59065.1"/>
    <property type="molecule type" value="Genomic_DNA"/>
</dbReference>
<gene>
    <name evidence="1" type="ORF">GYMLUDRAFT_245506</name>
</gene>
<dbReference type="Proteomes" id="UP000053593">
    <property type="component" value="Unassembled WGS sequence"/>
</dbReference>
<proteinExistence type="predicted"/>
<dbReference type="Gene3D" id="3.80.10.10">
    <property type="entry name" value="Ribonuclease Inhibitor"/>
    <property type="match status" value="1"/>
</dbReference>
<name>A0A0D0B6N2_9AGAR</name>
<evidence type="ECO:0000313" key="1">
    <source>
        <dbReference type="EMBL" id="KIK59065.1"/>
    </source>
</evidence>
<evidence type="ECO:0000313" key="2">
    <source>
        <dbReference type="Proteomes" id="UP000053593"/>
    </source>
</evidence>